<evidence type="ECO:0008006" key="3">
    <source>
        <dbReference type="Google" id="ProtNLM"/>
    </source>
</evidence>
<protein>
    <recommendedName>
        <fullName evidence="3">YjbQ family protein</fullName>
    </recommendedName>
</protein>
<reference evidence="1 2" key="1">
    <citation type="journal article" date="2010" name="Stand. Genomic Sci.">
        <title>Complete genome sequence of Ignisphaera aggregans type strain (AQ1.S1).</title>
        <authorList>
            <person name="Goker M."/>
            <person name="Held B."/>
            <person name="Lapidus A."/>
            <person name="Nolan M."/>
            <person name="Spring S."/>
            <person name="Yasawong M."/>
            <person name="Lucas S."/>
            <person name="Glavina Del Rio T."/>
            <person name="Tice H."/>
            <person name="Cheng J.F."/>
            <person name="Goodwin L."/>
            <person name="Tapia R."/>
            <person name="Pitluck S."/>
            <person name="Liolios K."/>
            <person name="Ivanova N."/>
            <person name="Mavromatis K."/>
            <person name="Mikhailova N."/>
            <person name="Pati A."/>
            <person name="Chen A."/>
            <person name="Palaniappan K."/>
            <person name="Brambilla E."/>
            <person name="Land M."/>
            <person name="Hauser L."/>
            <person name="Chang Y.J."/>
            <person name="Jeffries C.D."/>
            <person name="Brettin T."/>
            <person name="Detter J.C."/>
            <person name="Han C."/>
            <person name="Rohde M."/>
            <person name="Sikorski J."/>
            <person name="Woyke T."/>
            <person name="Bristow J."/>
            <person name="Eisen J.A."/>
            <person name="Markowitz V."/>
            <person name="Hugenholtz P."/>
            <person name="Kyrpides N.C."/>
            <person name="Klenk H.P."/>
        </authorList>
    </citation>
    <scope>NUCLEOTIDE SEQUENCE [LARGE SCALE GENOMIC DNA]</scope>
    <source>
        <strain evidence="2">DSM 17230 / JCM 13409 / AQ1.S1</strain>
    </source>
</reference>
<dbReference type="SUPFAM" id="SSF111038">
    <property type="entry name" value="YjbQ-like"/>
    <property type="match status" value="1"/>
</dbReference>
<dbReference type="Pfam" id="PF01894">
    <property type="entry name" value="YjbQ"/>
    <property type="match status" value="1"/>
</dbReference>
<gene>
    <name evidence="1" type="ordered locus">Igag_0999</name>
</gene>
<name>E0SNL8_IGNAA</name>
<dbReference type="BioCyc" id="IAGG583356:GHAH-982-MONOMER"/>
<dbReference type="Gene3D" id="2.60.120.460">
    <property type="entry name" value="YjbQ-like"/>
    <property type="match status" value="2"/>
</dbReference>
<accession>E0SNL8</accession>
<proteinExistence type="predicted"/>
<dbReference type="Proteomes" id="UP000001304">
    <property type="component" value="Chromosome"/>
</dbReference>
<sequence length="130" mass="14605">MKMLRLKMVKTYVESTGYIAIDITNIVESLANKYKLDNGLAYVFTPEKKCSVTMIEYEPELLADLEEFMKRLKCVELGTCDALIGKSVVIPIHSGKPFLGTFKRIVFIDTSNIAGEKSVVIVFEGVFKDN</sequence>
<evidence type="ECO:0000313" key="2">
    <source>
        <dbReference type="Proteomes" id="UP000001304"/>
    </source>
</evidence>
<organism evidence="1 2">
    <name type="scientific">Ignisphaera aggregans (strain DSM 17230 / JCM 13409 / AQ1.S1)</name>
    <dbReference type="NCBI Taxonomy" id="583356"/>
    <lineage>
        <taxon>Archaea</taxon>
        <taxon>Thermoproteota</taxon>
        <taxon>Thermoprotei</taxon>
        <taxon>Desulfurococcales</taxon>
        <taxon>Desulfurococcaceae</taxon>
        <taxon>Ignisphaera</taxon>
    </lineage>
</organism>
<dbReference type="InterPro" id="IPR001602">
    <property type="entry name" value="UPF0047_YjbQ-like"/>
</dbReference>
<dbReference type="KEGG" id="iag:Igag_0999"/>
<evidence type="ECO:0000313" key="1">
    <source>
        <dbReference type="EMBL" id="ADM27814.1"/>
    </source>
</evidence>
<dbReference type="HOGENOM" id="CLU_1954758_0_0_2"/>
<dbReference type="STRING" id="583356.Igag_0999"/>
<keyword evidence="2" id="KW-1185">Reference proteome</keyword>
<dbReference type="AlphaFoldDB" id="E0SNL8"/>
<dbReference type="InterPro" id="IPR035917">
    <property type="entry name" value="YjbQ-like_sf"/>
</dbReference>
<dbReference type="EMBL" id="CP002098">
    <property type="protein sequence ID" value="ADM27814.1"/>
    <property type="molecule type" value="Genomic_DNA"/>
</dbReference>